<evidence type="ECO:0000313" key="6">
    <source>
        <dbReference type="Proteomes" id="UP000285159"/>
    </source>
</evidence>
<accession>A0A1Y3Z8N7</accession>
<dbReference type="Proteomes" id="UP000285159">
    <property type="component" value="Unassembled WGS sequence"/>
</dbReference>
<evidence type="ECO:0000313" key="4">
    <source>
        <dbReference type="Proteomes" id="UP000195386"/>
    </source>
</evidence>
<dbReference type="AlphaFoldDB" id="A0A1Y3Z8N7"/>
<sequence length="234" mass="25922">MKNYILFLSLFMFVFASCDDGRLYQDRLIVPEEGRVVKLHVNMSGVDTWPDGYTVVLAGFNDDKEYSLIAKSIPNNGDVDMVMAGIGEDVTSIELCVTNRIRERVYSFYTQDFSTVDADTTRVDAGTIDAGMFNAIQQGIFIGKSCVGCHGTSTTAAADLDLKEGVSYNDLVNRPSVIMPEWMRVNPGNSGESMLYQILSSPVSKEWGHDHSQEIESSITLDMLKDWIDSGAKE</sequence>
<dbReference type="Proteomes" id="UP000284366">
    <property type="component" value="Unassembled WGS sequence"/>
</dbReference>
<evidence type="ECO:0000313" key="3">
    <source>
        <dbReference type="EMBL" id="RGV58040.1"/>
    </source>
</evidence>
<dbReference type="Proteomes" id="UP000195386">
    <property type="component" value="Unassembled WGS sequence"/>
</dbReference>
<name>A0A1Y3Z8N7_9BACE</name>
<evidence type="ECO:0000313" key="2">
    <source>
        <dbReference type="EMBL" id="RGT35535.1"/>
    </source>
</evidence>
<dbReference type="RefSeq" id="WP_022219838.1">
    <property type="nucleotide sequence ID" value="NZ_CABIZW010000002.1"/>
</dbReference>
<dbReference type="EMBL" id="QRZG01000004">
    <property type="protein sequence ID" value="RGV58040.1"/>
    <property type="molecule type" value="Genomic_DNA"/>
</dbReference>
<comment type="caution">
    <text evidence="1">The sequence shown here is derived from an EMBL/GenBank/DDBJ whole genome shotgun (WGS) entry which is preliminary data.</text>
</comment>
<reference evidence="4" key="1">
    <citation type="submission" date="2017-04" db="EMBL/GenBank/DDBJ databases">
        <title>Function of individual gut microbiota members based on whole genome sequencing of pure cultures obtained from chicken caecum.</title>
        <authorList>
            <person name="Medvecky M."/>
            <person name="Cejkova D."/>
            <person name="Polansky O."/>
            <person name="Karasova D."/>
            <person name="Kubasova T."/>
            <person name="Cizek A."/>
            <person name="Rychlik I."/>
        </authorList>
    </citation>
    <scope>NUCLEOTIDE SEQUENCE [LARGE SCALE GENOMIC DNA]</scope>
    <source>
        <strain evidence="4">An43</strain>
    </source>
</reference>
<protein>
    <recommendedName>
        <fullName evidence="7">Cytochrome c domain-containing protein</fullName>
    </recommendedName>
</protein>
<gene>
    <name evidence="1" type="ORF">B5F97_00520</name>
    <name evidence="3" type="ORF">DWW09_03930</name>
    <name evidence="2" type="ORF">DWX38_00770</name>
</gene>
<dbReference type="GeneID" id="61676824"/>
<reference evidence="1" key="2">
    <citation type="journal article" date="2018" name="BMC Genomics">
        <title>Whole genome sequencing and function prediction of 133 gut anaerobes isolated from chicken caecum in pure cultures.</title>
        <authorList>
            <person name="Medvecky M."/>
            <person name="Cejkova D."/>
            <person name="Polansky O."/>
            <person name="Karasova D."/>
            <person name="Kubasova T."/>
            <person name="Cizek A."/>
            <person name="Rychlik I."/>
        </authorList>
    </citation>
    <scope>NUCLEOTIDE SEQUENCE</scope>
    <source>
        <strain evidence="1">An43</strain>
    </source>
</reference>
<organism evidence="1 4">
    <name type="scientific">Bacteroides clarus</name>
    <dbReference type="NCBI Taxonomy" id="626929"/>
    <lineage>
        <taxon>Bacteria</taxon>
        <taxon>Pseudomonadati</taxon>
        <taxon>Bacteroidota</taxon>
        <taxon>Bacteroidia</taxon>
        <taxon>Bacteroidales</taxon>
        <taxon>Bacteroidaceae</taxon>
        <taxon>Bacteroides</taxon>
    </lineage>
</organism>
<dbReference type="EMBL" id="QRWP01000001">
    <property type="protein sequence ID" value="RGT35535.1"/>
    <property type="molecule type" value="Genomic_DNA"/>
</dbReference>
<reference evidence="5 6" key="3">
    <citation type="submission" date="2018-08" db="EMBL/GenBank/DDBJ databases">
        <title>A genome reference for cultivated species of the human gut microbiota.</title>
        <authorList>
            <person name="Zou Y."/>
            <person name="Xue W."/>
            <person name="Luo G."/>
        </authorList>
    </citation>
    <scope>NUCLEOTIDE SEQUENCE [LARGE SCALE GENOMIC DNA]</scope>
    <source>
        <strain evidence="3 5">AF14-27</strain>
        <strain evidence="2 6">AF19-1AC</strain>
    </source>
</reference>
<evidence type="ECO:0000313" key="1">
    <source>
        <dbReference type="EMBL" id="OUO02941.1"/>
    </source>
</evidence>
<dbReference type="EMBL" id="NFII01000001">
    <property type="protein sequence ID" value="OUO02941.1"/>
    <property type="molecule type" value="Genomic_DNA"/>
</dbReference>
<evidence type="ECO:0008006" key="7">
    <source>
        <dbReference type="Google" id="ProtNLM"/>
    </source>
</evidence>
<proteinExistence type="predicted"/>
<evidence type="ECO:0000313" key="5">
    <source>
        <dbReference type="Proteomes" id="UP000284366"/>
    </source>
</evidence>
<dbReference type="PROSITE" id="PS51257">
    <property type="entry name" value="PROKAR_LIPOPROTEIN"/>
    <property type="match status" value="1"/>
</dbReference>